<dbReference type="PANTHER" id="PTHR16305">
    <property type="entry name" value="TESTICULAR SOLUBLE ADENYLYL CYCLASE"/>
    <property type="match status" value="1"/>
</dbReference>
<protein>
    <submittedName>
        <fullName evidence="4">Transcriptional regulator</fullName>
    </submittedName>
</protein>
<evidence type="ECO:0000256" key="1">
    <source>
        <dbReference type="ARBA" id="ARBA00022741"/>
    </source>
</evidence>
<dbReference type="InterPro" id="IPR011990">
    <property type="entry name" value="TPR-like_helical_dom_sf"/>
</dbReference>
<dbReference type="Gene3D" id="1.10.10.10">
    <property type="entry name" value="Winged helix-like DNA-binding domain superfamily/Winged helix DNA-binding domain"/>
    <property type="match status" value="1"/>
</dbReference>
<dbReference type="Pfam" id="PF13191">
    <property type="entry name" value="AAA_16"/>
    <property type="match status" value="1"/>
</dbReference>
<gene>
    <name evidence="4" type="ORF">NIIDNTM18_06140</name>
</gene>
<dbReference type="GO" id="GO:0005737">
    <property type="term" value="C:cytoplasm"/>
    <property type="evidence" value="ECO:0007669"/>
    <property type="project" value="TreeGrafter"/>
</dbReference>
<evidence type="ECO:0000313" key="5">
    <source>
        <dbReference type="Proteomes" id="UP000515734"/>
    </source>
</evidence>
<sequence length="914" mass="98983">MPLQLISRYAELSAVDALLDSVSTGTCVLVLEGEVGIGKSTVWRAGVERARTRGFRVLSAQPVASESAAAYSSLAELLAGVDTTVLDHLPAPQRLAIDRVLSPADDTGPGTDQRAVAAAMRSVVERLAQSGPVLVAIDDVQWLDPATALVMASVVRRSAGPIGFLVTVRAGEADRAELRWEPSRPERLHRAQVHPMSVGGLHAMITHRLGRSLTRPKMAWIHEVSAGNPFHALELARALDRDNGGATPLPGTVAELVWTRIAELPEFTRDALLAAASLATPTVDIVARAVGGDVDRTVAALEEAERHGIVEIDGYRLAFAHPLLARGVYTDAPADRRRAMHGRLAEIVENPESRARHRALAGEEDDENTIRALDEAAQSARIRGAPGVAAELLDMARARGGGDTPERTLRSAACHFEAGDTARARELLERTISEMGQGELRARALHQLGLVRLWENSSSEAVPLLERAVAEPGVSPDRRVQMLVMLAFIEFNAGHGDRAMRCAEDAVAQASALGRADLLSQARPMRAMLRFLFGDGLDEAELDGVFDFDEPDDMPLAARPRTLHALLMLWTGHLDEAARQFTAIARRCDERGDESERSFIDFHLGQVDLWRADLTAAKRVADDSVERALQSHGDLPLFIALIVQTMVSAHLGCVEDARRFAAQAFTVGQRCHSSRLGVWAVAALGFLELSLGDHRAAVDVLAPAVREWSAARAPTELITAPFLPDAAEALIGVGRLDEAQRLVEAMEADGHRLDRPWMLAVGARCRALLLAARGDPAGALAAGERALVEHQRLPMPFELARTQLVVGRLQHRRRQYDAATDTVSAALTAFERIGADLWARQARAELDALTGRQTAAGLAESERRFAELAAQGMTNREIAAALFVSEKTVEANLSRVYRKLGIRSRAELARVLSR</sequence>
<dbReference type="PROSITE" id="PS50043">
    <property type="entry name" value="HTH_LUXR_2"/>
    <property type="match status" value="1"/>
</dbReference>
<dbReference type="GO" id="GO:0003677">
    <property type="term" value="F:DNA binding"/>
    <property type="evidence" value="ECO:0007669"/>
    <property type="project" value="InterPro"/>
</dbReference>
<proteinExistence type="predicted"/>
<evidence type="ECO:0000259" key="3">
    <source>
        <dbReference type="PROSITE" id="PS50043"/>
    </source>
</evidence>
<dbReference type="InterPro" id="IPR041664">
    <property type="entry name" value="AAA_16"/>
</dbReference>
<dbReference type="PROSITE" id="PS00622">
    <property type="entry name" value="HTH_LUXR_1"/>
    <property type="match status" value="1"/>
</dbReference>
<dbReference type="SUPFAM" id="SSF52540">
    <property type="entry name" value="P-loop containing nucleoside triphosphate hydrolases"/>
    <property type="match status" value="1"/>
</dbReference>
<dbReference type="EMBL" id="AP023287">
    <property type="protein sequence ID" value="BCI51336.1"/>
    <property type="molecule type" value="Genomic_DNA"/>
</dbReference>
<dbReference type="SMART" id="SM00421">
    <property type="entry name" value="HTH_LUXR"/>
    <property type="match status" value="1"/>
</dbReference>
<dbReference type="CDD" id="cd06170">
    <property type="entry name" value="LuxR_C_like"/>
    <property type="match status" value="1"/>
</dbReference>
<dbReference type="SUPFAM" id="SSF46894">
    <property type="entry name" value="C-terminal effector domain of the bipartite response regulators"/>
    <property type="match status" value="1"/>
</dbReference>
<dbReference type="GO" id="GO:0006355">
    <property type="term" value="P:regulation of DNA-templated transcription"/>
    <property type="evidence" value="ECO:0007669"/>
    <property type="project" value="InterPro"/>
</dbReference>
<dbReference type="PRINTS" id="PR00038">
    <property type="entry name" value="HTHLUXR"/>
</dbReference>
<evidence type="ECO:0000256" key="2">
    <source>
        <dbReference type="ARBA" id="ARBA00022840"/>
    </source>
</evidence>
<dbReference type="Pfam" id="PF00196">
    <property type="entry name" value="GerE"/>
    <property type="match status" value="1"/>
</dbReference>
<dbReference type="PANTHER" id="PTHR16305:SF35">
    <property type="entry name" value="TRANSCRIPTIONAL ACTIVATOR DOMAIN"/>
    <property type="match status" value="1"/>
</dbReference>
<dbReference type="InterPro" id="IPR016032">
    <property type="entry name" value="Sig_transdc_resp-reg_C-effctor"/>
</dbReference>
<keyword evidence="2" id="KW-0067">ATP-binding</keyword>
<dbReference type="AlphaFoldDB" id="A0A6S6P084"/>
<dbReference type="InterPro" id="IPR027417">
    <property type="entry name" value="P-loop_NTPase"/>
</dbReference>
<dbReference type="GO" id="GO:0004016">
    <property type="term" value="F:adenylate cyclase activity"/>
    <property type="evidence" value="ECO:0007669"/>
    <property type="project" value="TreeGrafter"/>
</dbReference>
<dbReference type="RefSeq" id="WP_185294318.1">
    <property type="nucleotide sequence ID" value="NZ_AP023287.1"/>
</dbReference>
<dbReference type="Proteomes" id="UP000515734">
    <property type="component" value="Chromosome"/>
</dbReference>
<dbReference type="Gene3D" id="1.25.40.10">
    <property type="entry name" value="Tetratricopeptide repeat domain"/>
    <property type="match status" value="1"/>
</dbReference>
<keyword evidence="1" id="KW-0547">Nucleotide-binding</keyword>
<evidence type="ECO:0000313" key="4">
    <source>
        <dbReference type="EMBL" id="BCI51336.1"/>
    </source>
</evidence>
<name>A0A6S6P084_9MYCO</name>
<feature type="domain" description="HTH luxR-type" evidence="3">
    <location>
        <begin position="842"/>
        <end position="914"/>
    </location>
</feature>
<accession>A0A6S6P084</accession>
<dbReference type="InterPro" id="IPR036388">
    <property type="entry name" value="WH-like_DNA-bd_sf"/>
</dbReference>
<reference evidence="4 5" key="1">
    <citation type="submission" date="2020-07" db="EMBL/GenBank/DDBJ databases">
        <title>Complete genome sequence of Mycolicibacterium litorale like strain isolated from cardiac implantable electronic device infection.</title>
        <authorList>
            <person name="Fukano H."/>
            <person name="Miyama H."/>
            <person name="Hoshino Y."/>
        </authorList>
    </citation>
    <scope>NUCLEOTIDE SEQUENCE [LARGE SCALE GENOMIC DNA]</scope>
    <source>
        <strain evidence="4 5">NIIDNTM18</strain>
    </source>
</reference>
<organism evidence="4 5">
    <name type="scientific">Mycolicibacterium litorale</name>
    <dbReference type="NCBI Taxonomy" id="758802"/>
    <lineage>
        <taxon>Bacteria</taxon>
        <taxon>Bacillati</taxon>
        <taxon>Actinomycetota</taxon>
        <taxon>Actinomycetes</taxon>
        <taxon>Mycobacteriales</taxon>
        <taxon>Mycobacteriaceae</taxon>
        <taxon>Mycolicibacterium</taxon>
    </lineage>
</organism>
<dbReference type="SUPFAM" id="SSF48452">
    <property type="entry name" value="TPR-like"/>
    <property type="match status" value="2"/>
</dbReference>
<dbReference type="InterPro" id="IPR000792">
    <property type="entry name" value="Tscrpt_reg_LuxR_C"/>
</dbReference>
<dbReference type="GO" id="GO:0005524">
    <property type="term" value="F:ATP binding"/>
    <property type="evidence" value="ECO:0007669"/>
    <property type="project" value="UniProtKB-KW"/>
</dbReference>